<name>Q2N705_ERYLH</name>
<dbReference type="CAZy" id="GT2">
    <property type="family name" value="Glycosyltransferase Family 2"/>
</dbReference>
<dbReference type="STRING" id="314225.ELI_12220"/>
<evidence type="ECO:0000256" key="1">
    <source>
        <dbReference type="ARBA" id="ARBA00038494"/>
    </source>
</evidence>
<feature type="domain" description="Glycosyltransferase 2-like" evidence="2">
    <location>
        <begin position="13"/>
        <end position="160"/>
    </location>
</feature>
<dbReference type="eggNOG" id="COG0463">
    <property type="taxonomic scope" value="Bacteria"/>
</dbReference>
<evidence type="ECO:0000313" key="3">
    <source>
        <dbReference type="EMBL" id="ABC64536.1"/>
    </source>
</evidence>
<dbReference type="SUPFAM" id="SSF53448">
    <property type="entry name" value="Nucleotide-diphospho-sugar transferases"/>
    <property type="match status" value="1"/>
</dbReference>
<gene>
    <name evidence="3" type="ordered locus">ELI_12220</name>
</gene>
<dbReference type="PANTHER" id="PTHR43630:SF2">
    <property type="entry name" value="GLYCOSYLTRANSFERASE"/>
    <property type="match status" value="1"/>
</dbReference>
<dbReference type="KEGG" id="eli:ELI_12220"/>
<proteinExistence type="inferred from homology"/>
<dbReference type="InterPro" id="IPR001173">
    <property type="entry name" value="Glyco_trans_2-like"/>
</dbReference>
<evidence type="ECO:0000259" key="2">
    <source>
        <dbReference type="Pfam" id="PF00535"/>
    </source>
</evidence>
<dbReference type="HOGENOM" id="CLU_065962_0_0_5"/>
<dbReference type="AlphaFoldDB" id="Q2N705"/>
<dbReference type="RefSeq" id="WP_011415358.1">
    <property type="nucleotide sequence ID" value="NC_007722.1"/>
</dbReference>
<dbReference type="OrthoDB" id="9815923at2"/>
<dbReference type="EMBL" id="CP000157">
    <property type="protein sequence ID" value="ABC64536.1"/>
    <property type="molecule type" value="Genomic_DNA"/>
</dbReference>
<comment type="similarity">
    <text evidence="1">Belongs to the glycosyltransferase 2 family. WaaE/KdtX subfamily.</text>
</comment>
<accession>Q2N705</accession>
<keyword evidence="4" id="KW-1185">Reference proteome</keyword>
<organism evidence="3 4">
    <name type="scientific">Erythrobacter litoralis (strain HTCC2594)</name>
    <dbReference type="NCBI Taxonomy" id="314225"/>
    <lineage>
        <taxon>Bacteria</taxon>
        <taxon>Pseudomonadati</taxon>
        <taxon>Pseudomonadota</taxon>
        <taxon>Alphaproteobacteria</taxon>
        <taxon>Sphingomonadales</taxon>
        <taxon>Erythrobacteraceae</taxon>
        <taxon>Erythrobacter/Porphyrobacter group</taxon>
        <taxon>Erythrobacter</taxon>
    </lineage>
</organism>
<reference evidence="4" key="1">
    <citation type="journal article" date="2009" name="J. Bacteriol.">
        <title>Complete genome sequence of Erythrobacter litoralis HTCC2594.</title>
        <authorList>
            <person name="Oh H.M."/>
            <person name="Giovannoni S.J."/>
            <person name="Ferriera S."/>
            <person name="Johnson J."/>
            <person name="Cho J.C."/>
        </authorList>
    </citation>
    <scope>NUCLEOTIDE SEQUENCE [LARGE SCALE GENOMIC DNA]</scope>
    <source>
        <strain evidence="4">HTCC2594</strain>
    </source>
</reference>
<dbReference type="PANTHER" id="PTHR43630">
    <property type="entry name" value="POLY-BETA-1,6-N-ACETYL-D-GLUCOSAMINE SYNTHASE"/>
    <property type="match status" value="1"/>
</dbReference>
<evidence type="ECO:0000313" key="4">
    <source>
        <dbReference type="Proteomes" id="UP000008808"/>
    </source>
</evidence>
<dbReference type="Proteomes" id="UP000008808">
    <property type="component" value="Chromosome"/>
</dbReference>
<sequence length="321" mass="37180">MAAVTAPPASLTAVILTRDEERHIGRALRSIRPLAQRIVVVDSGSQDRTREIARDHGAEIFERAWINYADQFQWAIDNCGLDTDWILRLDADEWLGEGLVADLLAILPDLPDETTAISLDRRQYFLGRWIRHGGRYPLRLLRIWRNGLGRIEQRWMDEHILVEKGTIRHVEGEFVDENDHGLGYFTAKHNAYATREAIDALISKYELFPVPEDCGLASTAQAQKMRKRKVGWYNRLPLGIGPMAYFLYRYIPKLGFLDGREGFIYHVLQGFWYRFLVDAKRFELEREIAPCRSRREKIDRLTAITGHDLIAFADNENREIS</sequence>
<dbReference type="InterPro" id="IPR029044">
    <property type="entry name" value="Nucleotide-diphossugar_trans"/>
</dbReference>
<dbReference type="CDD" id="cd02511">
    <property type="entry name" value="Beta4Glucosyltransferase"/>
    <property type="match status" value="1"/>
</dbReference>
<dbReference type="Gene3D" id="3.90.550.10">
    <property type="entry name" value="Spore Coat Polysaccharide Biosynthesis Protein SpsA, Chain A"/>
    <property type="match status" value="1"/>
</dbReference>
<dbReference type="Pfam" id="PF00535">
    <property type="entry name" value="Glycos_transf_2"/>
    <property type="match status" value="1"/>
</dbReference>
<protein>
    <submittedName>
        <fullName evidence="3">SpsA-like protein</fullName>
    </submittedName>
</protein>